<dbReference type="SUPFAM" id="SSF46894">
    <property type="entry name" value="C-terminal effector domain of the bipartite response regulators"/>
    <property type="match status" value="1"/>
</dbReference>
<dbReference type="Proteomes" id="UP000006346">
    <property type="component" value="Chromosome"/>
</dbReference>
<dbReference type="InterPro" id="IPR000792">
    <property type="entry name" value="Tscrpt_reg_LuxR_C"/>
</dbReference>
<dbReference type="Pfam" id="PF17874">
    <property type="entry name" value="TPR_MalT"/>
    <property type="match status" value="1"/>
</dbReference>
<dbReference type="GO" id="GO:0006355">
    <property type="term" value="P:regulation of DNA-templated transcription"/>
    <property type="evidence" value="ECO:0007669"/>
    <property type="project" value="InterPro"/>
</dbReference>
<proteinExistence type="predicted"/>
<keyword evidence="1" id="KW-0805">Transcription regulation</keyword>
<keyword evidence="6" id="KW-1185">Reference proteome</keyword>
<dbReference type="Pfam" id="PF25873">
    <property type="entry name" value="WHD_MalT"/>
    <property type="match status" value="1"/>
</dbReference>
<dbReference type="AlphaFoldDB" id="G7W8B0"/>
<dbReference type="PROSITE" id="PS50043">
    <property type="entry name" value="HTH_LUXR_2"/>
    <property type="match status" value="1"/>
</dbReference>
<feature type="domain" description="HTH luxR-type" evidence="4">
    <location>
        <begin position="807"/>
        <end position="872"/>
    </location>
</feature>
<dbReference type="KEGG" id="dor:Desor_1390"/>
<evidence type="ECO:0000256" key="1">
    <source>
        <dbReference type="ARBA" id="ARBA00023015"/>
    </source>
</evidence>
<protein>
    <submittedName>
        <fullName evidence="5">ATP-dependent transcriptional regulator</fullName>
    </submittedName>
</protein>
<dbReference type="PROSITE" id="PS00622">
    <property type="entry name" value="HTH_LUXR_1"/>
    <property type="match status" value="1"/>
</dbReference>
<dbReference type="InterPro" id="IPR011990">
    <property type="entry name" value="TPR-like_helical_dom_sf"/>
</dbReference>
<gene>
    <name evidence="5" type="ordered locus">Desor_1390</name>
</gene>
<keyword evidence="2" id="KW-0238">DNA-binding</keyword>
<reference evidence="5 6" key="2">
    <citation type="journal article" date="2012" name="J. Bacteriol.">
        <title>Complete genome sequences of Desulfosporosinus orientis DSM765T, Desulfosporosinus youngiae DSM17734T, Desulfosporosinus meridiei DSM13257T, and Desulfosporosinus acidiphilus DSM22704T.</title>
        <authorList>
            <person name="Pester M."/>
            <person name="Brambilla E."/>
            <person name="Alazard D."/>
            <person name="Rattei T."/>
            <person name="Weinmaier T."/>
            <person name="Han J."/>
            <person name="Lucas S."/>
            <person name="Lapidus A."/>
            <person name="Cheng J.F."/>
            <person name="Goodwin L."/>
            <person name="Pitluck S."/>
            <person name="Peters L."/>
            <person name="Ovchinnikova G."/>
            <person name="Teshima H."/>
            <person name="Detter J.C."/>
            <person name="Han C.S."/>
            <person name="Tapia R."/>
            <person name="Land M.L."/>
            <person name="Hauser L."/>
            <person name="Kyrpides N.C."/>
            <person name="Ivanova N.N."/>
            <person name="Pagani I."/>
            <person name="Huntmann M."/>
            <person name="Wei C.L."/>
            <person name="Davenport K.W."/>
            <person name="Daligault H."/>
            <person name="Chain P.S."/>
            <person name="Chen A."/>
            <person name="Mavromatis K."/>
            <person name="Markowitz V."/>
            <person name="Szeto E."/>
            <person name="Mikhailova N."/>
            <person name="Pati A."/>
            <person name="Wagner M."/>
            <person name="Woyke T."/>
            <person name="Ollivier B."/>
            <person name="Klenk H.P."/>
            <person name="Spring S."/>
            <person name="Loy A."/>
        </authorList>
    </citation>
    <scope>NUCLEOTIDE SEQUENCE [LARGE SCALE GENOMIC DNA]</scope>
    <source>
        <strain evidence="6">ATCC 19365 / DSM 765 / NCIMB 8382 / VKM B-1628</strain>
    </source>
</reference>
<keyword evidence="3" id="KW-0804">Transcription</keyword>
<dbReference type="InterPro" id="IPR016032">
    <property type="entry name" value="Sig_transdc_resp-reg_C-effctor"/>
</dbReference>
<dbReference type="eggNOG" id="COG2909">
    <property type="taxonomic scope" value="Bacteria"/>
</dbReference>
<accession>G7W8B0</accession>
<reference evidence="6" key="1">
    <citation type="submission" date="2011-11" db="EMBL/GenBank/DDBJ databases">
        <title>Complete sequence of Desulfosporosinus orientis DSM 765.</title>
        <authorList>
            <person name="Lucas S."/>
            <person name="Han J."/>
            <person name="Lapidus A."/>
            <person name="Cheng J.-F."/>
            <person name="Goodwin L."/>
            <person name="Pitluck S."/>
            <person name="Peters L."/>
            <person name="Ovchinnikova G."/>
            <person name="Teshima H."/>
            <person name="Detter J.C."/>
            <person name="Han C."/>
            <person name="Tapia R."/>
            <person name="Land M."/>
            <person name="Hauser L."/>
            <person name="Kyrpides N."/>
            <person name="Ivanova N."/>
            <person name="Pagani I."/>
            <person name="Pester M."/>
            <person name="Spring S."/>
            <person name="Ollivier B."/>
            <person name="Rattei T."/>
            <person name="Klenk H.-P."/>
            <person name="Wagner M."/>
            <person name="Loy A."/>
            <person name="Woyke T."/>
        </authorList>
    </citation>
    <scope>NUCLEOTIDE SEQUENCE [LARGE SCALE GENOMIC DNA]</scope>
    <source>
        <strain evidence="6">ATCC 19365 / DSM 765 / NCIMB 8382 / VKM B-1628</strain>
    </source>
</reference>
<dbReference type="InterPro" id="IPR059106">
    <property type="entry name" value="WHD_MalT"/>
</dbReference>
<evidence type="ECO:0000313" key="5">
    <source>
        <dbReference type="EMBL" id="AET67050.1"/>
    </source>
</evidence>
<dbReference type="PATRIC" id="fig|768706.3.peg.1377"/>
<dbReference type="HOGENOM" id="CLU_006325_2_0_9"/>
<dbReference type="PANTHER" id="PTHR44688:SF16">
    <property type="entry name" value="DNA-BINDING TRANSCRIPTIONAL ACTIVATOR DEVR_DOSR"/>
    <property type="match status" value="1"/>
</dbReference>
<dbReference type="EMBL" id="CP003108">
    <property type="protein sequence ID" value="AET67050.1"/>
    <property type="molecule type" value="Genomic_DNA"/>
</dbReference>
<dbReference type="STRING" id="768706.Desor_1390"/>
<dbReference type="SMART" id="SM00421">
    <property type="entry name" value="HTH_LUXR"/>
    <property type="match status" value="1"/>
</dbReference>
<dbReference type="Gene3D" id="1.10.10.10">
    <property type="entry name" value="Winged helix-like DNA-binding domain superfamily/Winged helix DNA-binding domain"/>
    <property type="match status" value="1"/>
</dbReference>
<dbReference type="InterPro" id="IPR027417">
    <property type="entry name" value="P-loop_NTPase"/>
</dbReference>
<dbReference type="OrthoDB" id="9789465at2"/>
<dbReference type="CDD" id="cd06170">
    <property type="entry name" value="LuxR_C_like"/>
    <property type="match status" value="1"/>
</dbReference>
<evidence type="ECO:0000256" key="3">
    <source>
        <dbReference type="ARBA" id="ARBA00023163"/>
    </source>
</evidence>
<dbReference type="InterPro" id="IPR041617">
    <property type="entry name" value="TPR_MalT"/>
</dbReference>
<dbReference type="RefSeq" id="WP_014183869.1">
    <property type="nucleotide sequence ID" value="NC_016584.1"/>
</dbReference>
<organism evidence="5 6">
    <name type="scientific">Desulfosporosinus orientis (strain ATCC 19365 / DSM 765 / NCIMB 8382 / VKM B-1628 / Singapore I)</name>
    <name type="common">Desulfotomaculum orientis</name>
    <dbReference type="NCBI Taxonomy" id="768706"/>
    <lineage>
        <taxon>Bacteria</taxon>
        <taxon>Bacillati</taxon>
        <taxon>Bacillota</taxon>
        <taxon>Clostridia</taxon>
        <taxon>Eubacteriales</taxon>
        <taxon>Desulfitobacteriaceae</taxon>
        <taxon>Desulfosporosinus</taxon>
    </lineage>
</organism>
<dbReference type="PANTHER" id="PTHR44688">
    <property type="entry name" value="DNA-BINDING TRANSCRIPTIONAL ACTIVATOR DEVR_DOSR"/>
    <property type="match status" value="1"/>
</dbReference>
<evidence type="ECO:0000313" key="6">
    <source>
        <dbReference type="Proteomes" id="UP000006346"/>
    </source>
</evidence>
<evidence type="ECO:0000259" key="4">
    <source>
        <dbReference type="PROSITE" id="PS50043"/>
    </source>
</evidence>
<evidence type="ECO:0000256" key="2">
    <source>
        <dbReference type="ARBA" id="ARBA00023125"/>
    </source>
</evidence>
<dbReference type="Gene3D" id="1.25.40.10">
    <property type="entry name" value="Tetratricopeptide repeat domain"/>
    <property type="match status" value="1"/>
</dbReference>
<dbReference type="GO" id="GO:0003677">
    <property type="term" value="F:DNA binding"/>
    <property type="evidence" value="ECO:0007669"/>
    <property type="project" value="UniProtKB-KW"/>
</dbReference>
<dbReference type="PRINTS" id="PR00038">
    <property type="entry name" value="HTHLUXR"/>
</dbReference>
<sequence length="875" mass="95704">MKRKVIPLNNFTLKVPLLQTKLQMPRSLSSLVERPRVYSRLDGMVQNGLTLVTAPAGFGKTSAVAQWAGHKGLPVAWLSLDDGDNDPVRFWTYVTAALSGLKEGIGRETSPILHSSTNPPWETIISLLIDDLSQLPFDCALVLDDYHVISEPLVHETLSFLVRYAPQLLHPIIVGRTEPPLQMSRLRTVGQVAELTVRDLVFATGEVAAFYSQKNIDLTGEEAETLTHRTGGWAAGMQMAALSLLEGGDKAAVIKRFGGNNRLLAGYFMEEVFDGFAPNVREFLLQTSFLGRLSGPLCDAVTGMSDCGALLTTVARTCGFVACLDENDGWYVYHQLFAEFLQGLLQKRSSAQIPGLYGKAARWCEAEGLVAEAVDYYLQGLEYDQATSLIERLVPDMLSRGEIATLFRWLSALPCAVLNTSPGLCVAQAWAAVAADRTPEVEHWLEQADFAGREAEEKQPGMGGKNRMDVDRAVLRAYLALKRRDVPESLRWLAHAGQAREKVFTSARSRALQPLEPSLLGGPLGVFGHLKEKAQAMENRSHLKLRSLAAPAARAGYTLVANAEALYEWNQIDAAVKSLVEGMEEAQRAEETGALIPALFTLTKIHLARGDLAAALKVAAEGETKVKALGQPQWLLPLASLKTRLNLAAGDSGSLDDWLAHSRLDVYDRLSAARAYEHITLARVLLARRRGEEAVLLLDRLLVFAEKEERLPGTIEISNLLAIACDAVGRTKQGMEILRRNLSLGRENGYLRIFVDEGAPMLSLLQRLARLDGRERQKDEAVYVRSLVSLLRSSPLLRCSGFQAAPSSATVEPLTAKELSVLRLVARGMDNRSIAGELGVTLVTVKTHLSSIFGKLGVSGRREAVEQANVSGILR</sequence>
<dbReference type="Pfam" id="PF00196">
    <property type="entry name" value="GerE"/>
    <property type="match status" value="1"/>
</dbReference>
<name>G7W8B0_DESOD</name>
<dbReference type="SUPFAM" id="SSF52540">
    <property type="entry name" value="P-loop containing nucleoside triphosphate hydrolases"/>
    <property type="match status" value="1"/>
</dbReference>
<dbReference type="SUPFAM" id="SSF48452">
    <property type="entry name" value="TPR-like"/>
    <property type="match status" value="1"/>
</dbReference>
<dbReference type="InterPro" id="IPR036388">
    <property type="entry name" value="WH-like_DNA-bd_sf"/>
</dbReference>